<feature type="compositionally biased region" description="Pro residues" evidence="2">
    <location>
        <begin position="1609"/>
        <end position="1618"/>
    </location>
</feature>
<dbReference type="PANTHER" id="PTHR12902:SF1">
    <property type="entry name" value="WISKOTT-ALDRICH SYNDROME PROTEIN FAMILY MEMBER"/>
    <property type="match status" value="1"/>
</dbReference>
<dbReference type="GO" id="GO:2000601">
    <property type="term" value="P:positive regulation of Arp2/3 complex-mediated actin nucleation"/>
    <property type="evidence" value="ECO:0007669"/>
    <property type="project" value="TreeGrafter"/>
</dbReference>
<evidence type="ECO:0000313" key="5">
    <source>
        <dbReference type="Proteomes" id="UP000634136"/>
    </source>
</evidence>
<dbReference type="Proteomes" id="UP000634136">
    <property type="component" value="Unassembled WGS sequence"/>
</dbReference>
<accession>A0A835CN76</accession>
<dbReference type="PANTHER" id="PTHR12902">
    <property type="entry name" value="WASP-1"/>
    <property type="match status" value="1"/>
</dbReference>
<feature type="region of interest" description="Disordered" evidence="2">
    <location>
        <begin position="1171"/>
        <end position="1201"/>
    </location>
</feature>
<feature type="region of interest" description="Disordered" evidence="2">
    <location>
        <begin position="1108"/>
        <end position="1127"/>
    </location>
</feature>
<feature type="region of interest" description="Disordered" evidence="2">
    <location>
        <begin position="1647"/>
        <end position="1672"/>
    </location>
</feature>
<feature type="compositionally biased region" description="Polar residues" evidence="2">
    <location>
        <begin position="1647"/>
        <end position="1659"/>
    </location>
</feature>
<dbReference type="EMBL" id="JAAIUW010000001">
    <property type="protein sequence ID" value="KAF7845252.1"/>
    <property type="molecule type" value="Genomic_DNA"/>
</dbReference>
<feature type="compositionally biased region" description="Basic and acidic residues" evidence="2">
    <location>
        <begin position="511"/>
        <end position="522"/>
    </location>
</feature>
<dbReference type="InterPro" id="IPR028288">
    <property type="entry name" value="SCAR/WAVE_fam"/>
</dbReference>
<evidence type="ECO:0000256" key="2">
    <source>
        <dbReference type="SAM" id="MobiDB-lite"/>
    </source>
</evidence>
<feature type="compositionally biased region" description="Polar residues" evidence="2">
    <location>
        <begin position="460"/>
        <end position="477"/>
    </location>
</feature>
<dbReference type="OrthoDB" id="1929108at2759"/>
<feature type="compositionally biased region" description="Basic and acidic residues" evidence="2">
    <location>
        <begin position="1732"/>
        <end position="1747"/>
    </location>
</feature>
<feature type="compositionally biased region" description="Basic and acidic residues" evidence="2">
    <location>
        <begin position="448"/>
        <end position="458"/>
    </location>
</feature>
<dbReference type="GO" id="GO:0071933">
    <property type="term" value="F:Arp2/3 complex binding"/>
    <property type="evidence" value="ECO:0007669"/>
    <property type="project" value="TreeGrafter"/>
</dbReference>
<sequence>MPLARYQIRNEYSLADPELYRAADKDDPEALLEGVAMAGLVGVLRQLGDLAQFAAEIFHDLHEEVMATSARGHGLMARVQQLEAEVPSLEKAFLSQTHHSSFFSNGGTDWHPNLRSEQNLITREDLPRFVMDSYEECRGPPRLFLLDKFDVAGAGACLKRYTDPSFFKVESASSGNGAVEIHREKRIRKVKQKKAARLRNGETPEFLPTHAKLHQLFLEERIENACSNPARLVKLKKRQFNGSAVDAKTRKSYMEKFLESPSPDYKMVCETSIIPLPVKSVSEDTSGTGIKVLDISTVSPVKGSLGNESTCSSPTEQESELKPSSEMERETDGDLVKVQKQMPANVTDEMSYNDMKASTETELAVDGQKKLEANLDGYHSDDATSEVDNYLDALTTMESELETDNECRPKIHRSTDSDGKEEHQLHSQFSYSQSSGDSLTSGEISSFKQDRSDEHIELQSRFSDSQSTGTSSTLDENSTFKRETNEEPMELQAQFSDSQSVGNSSVSEDISVIKKDRSHFSHSDSSGTMVENRELEPKLLPSAKYCEYELEDAPSDHLPQIVESTKPNCNKLVMLDDTQFREEEISDSGIASSSSSLMNSGHIILCSESSDIGANLQPTGSQLVETSDTVELHSSLADDEDGKRLDEPTALLPDSLSIVKDDDFPVISSEIHSLNNLDDGEPSALSAASLQISNDLELAPAVVPTGTQLVETPSDPAVLPSILADDEERKCYVDSVAVVPDTLSVMKDDACLAVASEEHPLNNLDDDDPCGHSGASLQISHDSELAPVIVTTGTQLVKTPLELAELHSILADDGERKSHVDSVAAVPDTISVMKDDACCLAVASKEHPLNNLDDDDPFGHSEAPLEISNDLELAPVILSTGTQLVETPLEPVELNSSLTDDEERNYHVEPIAAVPDSLSVTKVNACPVVSSEEYTLSNLDDSDSHVHSDASLQISNELNLAPEDECSGHSEIKELQAGFSNENCAEILVNGEVSSRGEHTICPFMEEVDSYPATTVPLDGLEVIDSKAEDCNMVSKLDTEDQSSAVEIPPASSLAREQFFCFIHDTPKDEPEPAGVEVLYSDRLSNFEGKSGMEDGDEKSGSTISVEAVEDDDHLKRPSSPGYVGQGSLVNVNDVFTEKVQSEGQAASATPVDSAQICASVVTCPASDLISSSRNLSNLPEPLTGSSDSCQSEMESNEAESTEIFRDFNAEKEKDQLELSSDIIASNIISSSRRDSVCLEESLSSFRDPHAEEMEANEAVSRQSLTELEVQNAVDQQEVASADLGLSLNRAVSCDLPDPETSNSGLDSSLKVQSQCIASANDVTMVPEFSELGTQESEFIQNKSLSSSSFDQLGPETSSEKFLQSQAGQQDLLRVEENSAIEKLHSEHMHLSNQLEQEGSSCAAPESAAEVHLDQSPSSESLSQSVGDEINARHVADSLKPPLADSFPVASDINLGEIPPMPPLPPMQWRRGKVQHASYAPQREVIEVSQASFQPTQPIKTDEKGQFGLLTSERETLQYQNPFLPVMAVEGDKIQYSSGFSVGVSGHPVAVPFQFPFMVNEANGQYNYLVLERSQIQNPFFTLPVVSTGRPAHSYTVASEGEMLQNSNPYPPMPPAGPLYPQEKSTQPKSQQMAETNLEDKALQLSSNNREGEQENPSVTPMPPPSLETVQLNHSLPPWEDEMASSLDLSAQASEFEAEKPNGIPKNKLPRPRNPLIDAVAAHDKSKLRKVTQRDRPETPPRIDERDSLLEQIRTKSFNLKPAVAARPSIQGPKTNLKVAAILEKANAIRQALAGSDDDEDGDSWSE</sequence>
<feature type="compositionally biased region" description="Polar residues" evidence="2">
    <location>
        <begin position="1623"/>
        <end position="1635"/>
    </location>
</feature>
<reference evidence="4" key="1">
    <citation type="submission" date="2020-09" db="EMBL/GenBank/DDBJ databases">
        <title>Genome-Enabled Discovery of Anthraquinone Biosynthesis in Senna tora.</title>
        <authorList>
            <person name="Kang S.-H."/>
            <person name="Pandey R.P."/>
            <person name="Lee C.-M."/>
            <person name="Sim J.-S."/>
            <person name="Jeong J.-T."/>
            <person name="Choi B.-S."/>
            <person name="Jung M."/>
            <person name="Ginzburg D."/>
            <person name="Zhao K."/>
            <person name="Won S.Y."/>
            <person name="Oh T.-J."/>
            <person name="Yu Y."/>
            <person name="Kim N.-H."/>
            <person name="Lee O.R."/>
            <person name="Lee T.-H."/>
            <person name="Bashyal P."/>
            <person name="Kim T.-S."/>
            <person name="Lee W.-H."/>
            <person name="Kawkins C."/>
            <person name="Kim C.-K."/>
            <person name="Kim J.S."/>
            <person name="Ahn B.O."/>
            <person name="Rhee S.Y."/>
            <person name="Sohng J.K."/>
        </authorList>
    </citation>
    <scope>NUCLEOTIDE SEQUENCE</scope>
    <source>
        <tissue evidence="4">Leaf</tissue>
    </source>
</reference>
<feature type="compositionally biased region" description="Low complexity" evidence="2">
    <location>
        <begin position="496"/>
        <end position="507"/>
    </location>
</feature>
<dbReference type="GO" id="GO:0034237">
    <property type="term" value="F:protein kinase A regulatory subunit binding"/>
    <property type="evidence" value="ECO:0007669"/>
    <property type="project" value="TreeGrafter"/>
</dbReference>
<feature type="compositionally biased region" description="Polar residues" evidence="2">
    <location>
        <begin position="306"/>
        <end position="316"/>
    </location>
</feature>
<feature type="region of interest" description="Disordered" evidence="2">
    <location>
        <begin position="1393"/>
        <end position="1423"/>
    </location>
</feature>
<dbReference type="GO" id="GO:0005856">
    <property type="term" value="C:cytoskeleton"/>
    <property type="evidence" value="ECO:0007669"/>
    <property type="project" value="UniProtKB-SubCell"/>
</dbReference>
<protein>
    <submittedName>
        <fullName evidence="4">Protein SCAR2</fullName>
    </submittedName>
</protein>
<feature type="region of interest" description="Disordered" evidence="2">
    <location>
        <begin position="303"/>
        <end position="332"/>
    </location>
</feature>
<comment type="similarity">
    <text evidence="1">Belongs to the SCAR/WAVE family.</text>
</comment>
<dbReference type="Gene3D" id="6.10.280.150">
    <property type="match status" value="2"/>
</dbReference>
<feature type="compositionally biased region" description="Basic and acidic residues" evidence="2">
    <location>
        <begin position="405"/>
        <end position="425"/>
    </location>
</feature>
<evidence type="ECO:0000313" key="4">
    <source>
        <dbReference type="EMBL" id="KAF7845252.1"/>
    </source>
</evidence>
<dbReference type="Gene3D" id="1.20.5.340">
    <property type="match status" value="1"/>
</dbReference>
<dbReference type="GO" id="GO:0030036">
    <property type="term" value="P:actin cytoskeleton organization"/>
    <property type="evidence" value="ECO:0007669"/>
    <property type="project" value="InterPro"/>
</dbReference>
<proteinExistence type="inferred from homology"/>
<organism evidence="4 5">
    <name type="scientific">Senna tora</name>
    <dbReference type="NCBI Taxonomy" id="362788"/>
    <lineage>
        <taxon>Eukaryota</taxon>
        <taxon>Viridiplantae</taxon>
        <taxon>Streptophyta</taxon>
        <taxon>Embryophyta</taxon>
        <taxon>Tracheophyta</taxon>
        <taxon>Spermatophyta</taxon>
        <taxon>Magnoliopsida</taxon>
        <taxon>eudicotyledons</taxon>
        <taxon>Gunneridae</taxon>
        <taxon>Pentapetalae</taxon>
        <taxon>rosids</taxon>
        <taxon>fabids</taxon>
        <taxon>Fabales</taxon>
        <taxon>Fabaceae</taxon>
        <taxon>Caesalpinioideae</taxon>
        <taxon>Cassia clade</taxon>
        <taxon>Senna</taxon>
    </lineage>
</organism>
<feature type="region of interest" description="Disordered" evidence="2">
    <location>
        <begin position="1694"/>
        <end position="1747"/>
    </location>
</feature>
<name>A0A835CN76_9FABA</name>
<gene>
    <name evidence="4" type="ORF">G2W53_002157</name>
</gene>
<comment type="caution">
    <text evidence="4">The sequence shown here is derived from an EMBL/GenBank/DDBJ whole genome shotgun (WGS) entry which is preliminary data.</text>
</comment>
<feature type="compositionally biased region" description="Low complexity" evidence="2">
    <location>
        <begin position="426"/>
        <end position="438"/>
    </location>
</feature>
<keyword evidence="5" id="KW-1185">Reference proteome</keyword>
<feature type="region of interest" description="Disordered" evidence="2">
    <location>
        <begin position="400"/>
        <end position="531"/>
    </location>
</feature>
<feature type="region of interest" description="Disordered" evidence="2">
    <location>
        <begin position="1603"/>
        <end position="1635"/>
    </location>
</feature>
<feature type="compositionally biased region" description="Basic and acidic residues" evidence="2">
    <location>
        <begin position="319"/>
        <end position="332"/>
    </location>
</feature>
<dbReference type="GO" id="GO:0003779">
    <property type="term" value="F:actin binding"/>
    <property type="evidence" value="ECO:0007669"/>
    <property type="project" value="UniProtKB-KW"/>
</dbReference>
<evidence type="ECO:0000256" key="1">
    <source>
        <dbReference type="ARBA" id="ARBA00006993"/>
    </source>
</evidence>
<feature type="region of interest" description="Disordered" evidence="2">
    <location>
        <begin position="1346"/>
        <end position="1368"/>
    </location>
</feature>
<evidence type="ECO:0000259" key="3">
    <source>
        <dbReference type="PROSITE" id="PS51082"/>
    </source>
</evidence>
<feature type="domain" description="WH2" evidence="3">
    <location>
        <begin position="1745"/>
        <end position="1763"/>
    </location>
</feature>
<dbReference type="InterPro" id="IPR003124">
    <property type="entry name" value="WH2_dom"/>
</dbReference>
<dbReference type="PROSITE" id="PS51082">
    <property type="entry name" value="WH2"/>
    <property type="match status" value="1"/>
</dbReference>
<feature type="compositionally biased region" description="Polar residues" evidence="2">
    <location>
        <begin position="1171"/>
        <end position="1194"/>
    </location>
</feature>